<reference evidence="1 2" key="1">
    <citation type="submission" date="2023-04" db="EMBL/GenBank/DDBJ databases">
        <title>Genome of Basidiobolus ranarum AG-B5.</title>
        <authorList>
            <person name="Stajich J.E."/>
            <person name="Carter-House D."/>
            <person name="Gryganskyi A."/>
        </authorList>
    </citation>
    <scope>NUCLEOTIDE SEQUENCE [LARGE SCALE GENOMIC DNA]</scope>
    <source>
        <strain evidence="1 2">AG-B5</strain>
    </source>
</reference>
<evidence type="ECO:0000313" key="1">
    <source>
        <dbReference type="EMBL" id="KAK9759650.1"/>
    </source>
</evidence>
<proteinExistence type="predicted"/>
<comment type="caution">
    <text evidence="1">The sequence shown here is derived from an EMBL/GenBank/DDBJ whole genome shotgun (WGS) entry which is preliminary data.</text>
</comment>
<dbReference type="EMBL" id="JASJQH010003370">
    <property type="protein sequence ID" value="KAK9759650.1"/>
    <property type="molecule type" value="Genomic_DNA"/>
</dbReference>
<organism evidence="1 2">
    <name type="scientific">Basidiobolus ranarum</name>
    <dbReference type="NCBI Taxonomy" id="34480"/>
    <lineage>
        <taxon>Eukaryota</taxon>
        <taxon>Fungi</taxon>
        <taxon>Fungi incertae sedis</taxon>
        <taxon>Zoopagomycota</taxon>
        <taxon>Entomophthoromycotina</taxon>
        <taxon>Basidiobolomycetes</taxon>
        <taxon>Basidiobolales</taxon>
        <taxon>Basidiobolaceae</taxon>
        <taxon>Basidiobolus</taxon>
    </lineage>
</organism>
<sequence>MSNITPTNAEMLLKAKQLSGVMIQMATVTSNQGSFDTIRSTYDNLAKMDMLSVRKTVADIAEPIMENLGDQFSQQQKDMFVDWMSFPDAKLWRAVGEIIKGFDPAQVMAQSCVLLNSIAMFSPLDTYLYHPKDLKKSSDVVYGAAEDYVNAAMDALKSASSTKIPIKSGDIFRDSIAIACNAATYGVELSQGGVQLLPRRAVATVLATATARLAQQYFQANVSPETKFGDFI</sequence>
<keyword evidence="2" id="KW-1185">Reference proteome</keyword>
<name>A0ABR2WDS6_9FUNG</name>
<accession>A0ABR2WDS6</accession>
<gene>
    <name evidence="1" type="ORF">K7432_017131</name>
</gene>
<dbReference type="Proteomes" id="UP001479436">
    <property type="component" value="Unassembled WGS sequence"/>
</dbReference>
<evidence type="ECO:0000313" key="2">
    <source>
        <dbReference type="Proteomes" id="UP001479436"/>
    </source>
</evidence>
<protein>
    <submittedName>
        <fullName evidence="1">Uncharacterized protein</fullName>
    </submittedName>
</protein>